<protein>
    <recommendedName>
        <fullName evidence="1">NrS-1 polymerase-like helicase domain-containing protein</fullName>
    </recommendedName>
</protein>
<dbReference type="Pfam" id="PF19263">
    <property type="entry name" value="DUF5906"/>
    <property type="match status" value="1"/>
</dbReference>
<dbReference type="EMBL" id="CP026606">
    <property type="protein sequence ID" value="AVB75641.1"/>
    <property type="molecule type" value="Genomic_DNA"/>
</dbReference>
<sequence>MINVQSETSKMENKNSNIFTYTNINNLRLNFLKKLFQKQFEEIDGEKYFEIRLLNQNGKPKFFKVENLEDFENIDFEEFKKENESYNIYFSQNLRKKESGKAENTYDCYSYVVLDFDFNLKEKNNNKALEFCKNKYKSIKKELGMVPSFSVFTGHGLHLYFTLEKNTNFENIKKIKNIVENLKNPNLKGIDSKVYSPSQILRLPYFNNIKNPKEVKKSIILEENDIEYDFEELKENLEKLTPKTSKKEFKTIETQEKEIKRDIFFETFLKNEELKKEIAEKDGIQKNDILFKNLAFYVKNFLDLEELAYEFVEECGHSTKEFEGWLRKDSKEVNYREIRNWVDYHHISELKNLIEKQLKDKCEFFDNYSIAYVYGRKNDFRYLVFDEKTKTGASHKKNQLVDFFKGESTKLGYKLVDLLNIPQINEENDKPYTKSQLNRMIFDKLEEKFEDENFLTNVYDEGYEPSDKRFFEYLGNKYINTYRAGKFENYFEPKEKYNFKYIEKLLRHITGDDDDCYKYFNKWLSYILKNPTDKLPTSLIFKGTQGIGKGRLREWILNNIFGEQNIDQIEEDMINNKWGDYVKNNRFVIVNEIKIDKNDKKSSKKIKTYSTDKDISIQQKNKPLEKIKNYSHWIFFSDQDNPMNLEKKDRRHTVFNQDDKIPYEIVEKLSPERNKGYLEQELKEYVSYLRTLNPTHMEVSNPMMTKAKKDLFKENEKEIFEAINYDIFNLCGKTIDSLANALKKREKNIIEYIVGKLNNNGLYLREKNYKIELWITKEGLGKLDNFTKLEQINERNSLSKIAKRQDYKYSTIRSKDDVIPFENPKKAMEIEIWDFQNS</sequence>
<dbReference type="RefSeq" id="WP_104837305.1">
    <property type="nucleotide sequence ID" value="NZ_CP026606.1"/>
</dbReference>
<dbReference type="AlphaFoldDB" id="A0A2L1C8E4"/>
<dbReference type="Proteomes" id="UP000239462">
    <property type="component" value="Chromosome"/>
</dbReference>
<evidence type="ECO:0000313" key="2">
    <source>
        <dbReference type="EMBL" id="AVB75641.1"/>
    </source>
</evidence>
<reference evidence="3" key="1">
    <citation type="journal article" date="2018" name="Genome Announc.">
        <title>Complete Genome Sequence of the Methanococcus maripaludis Type Strain JJ (DSM 2067), a Model for Selenoprotein Synthesis in Archaea.</title>
        <authorList>
            <person name="Poehlein A."/>
            <person name="Heym D."/>
            <person name="Quitzke V."/>
            <person name="Fersch J."/>
            <person name="Daniel R."/>
            <person name="Rother M."/>
        </authorList>
    </citation>
    <scope>NUCLEOTIDE SEQUENCE [LARGE SCALE GENOMIC DNA]</scope>
    <source>
        <strain evidence="3">DSM 2067</strain>
    </source>
</reference>
<feature type="domain" description="NrS-1 polymerase-like helicase" evidence="1">
    <location>
        <begin position="541"/>
        <end position="651"/>
    </location>
</feature>
<gene>
    <name evidence="2" type="ORF">MMJJ_02220</name>
</gene>
<dbReference type="GeneID" id="36101316"/>
<organism evidence="2 3">
    <name type="scientific">Methanococcus maripaludis</name>
    <name type="common">Methanococcus deltae</name>
    <dbReference type="NCBI Taxonomy" id="39152"/>
    <lineage>
        <taxon>Archaea</taxon>
        <taxon>Methanobacteriati</taxon>
        <taxon>Methanobacteriota</taxon>
        <taxon>Methanomada group</taxon>
        <taxon>Methanococci</taxon>
        <taxon>Methanococcales</taxon>
        <taxon>Methanococcaceae</taxon>
        <taxon>Methanococcus</taxon>
    </lineage>
</organism>
<proteinExistence type="predicted"/>
<evidence type="ECO:0000313" key="3">
    <source>
        <dbReference type="Proteomes" id="UP000239462"/>
    </source>
</evidence>
<dbReference type="KEGG" id="mmad:MMJJ_02220"/>
<dbReference type="InterPro" id="IPR045455">
    <property type="entry name" value="NrS-1_pol-like_helicase"/>
</dbReference>
<evidence type="ECO:0000259" key="1">
    <source>
        <dbReference type="Pfam" id="PF19263"/>
    </source>
</evidence>
<accession>A0A2L1C8E4</accession>
<name>A0A2L1C8E4_METMI</name>